<evidence type="ECO:0000256" key="4">
    <source>
        <dbReference type="SAM" id="Phobius"/>
    </source>
</evidence>
<dbReference type="Gene3D" id="1.25.40.20">
    <property type="entry name" value="Ankyrin repeat-containing domain"/>
    <property type="match status" value="1"/>
</dbReference>
<feature type="transmembrane region" description="Helical" evidence="4">
    <location>
        <begin position="276"/>
        <end position="300"/>
    </location>
</feature>
<feature type="region of interest" description="Disordered" evidence="3">
    <location>
        <begin position="212"/>
        <end position="233"/>
    </location>
</feature>
<accession>A0AAE1TCE3</accession>
<dbReference type="InterPro" id="IPR002110">
    <property type="entry name" value="Ankyrin_rpt"/>
</dbReference>
<dbReference type="InterPro" id="IPR036770">
    <property type="entry name" value="Ankyrin_rpt-contain_sf"/>
</dbReference>
<organism evidence="6 7">
    <name type="scientific">Acacia crassicarpa</name>
    <name type="common">northern wattle</name>
    <dbReference type="NCBI Taxonomy" id="499986"/>
    <lineage>
        <taxon>Eukaryota</taxon>
        <taxon>Viridiplantae</taxon>
        <taxon>Streptophyta</taxon>
        <taxon>Embryophyta</taxon>
        <taxon>Tracheophyta</taxon>
        <taxon>Spermatophyta</taxon>
        <taxon>Magnoliopsida</taxon>
        <taxon>eudicotyledons</taxon>
        <taxon>Gunneridae</taxon>
        <taxon>Pentapetalae</taxon>
        <taxon>rosids</taxon>
        <taxon>fabids</taxon>
        <taxon>Fabales</taxon>
        <taxon>Fabaceae</taxon>
        <taxon>Caesalpinioideae</taxon>
        <taxon>mimosoid clade</taxon>
        <taxon>Acacieae</taxon>
        <taxon>Acacia</taxon>
    </lineage>
</organism>
<keyword evidence="7" id="KW-1185">Reference proteome</keyword>
<comment type="subcellular location">
    <subcellularLocation>
        <location evidence="1">Cell membrane</location>
        <topology evidence="1">Peripheral membrane protein</topology>
        <orientation evidence="1">Cytoplasmic side</orientation>
    </subcellularLocation>
</comment>
<dbReference type="GO" id="GO:0005886">
    <property type="term" value="C:plasma membrane"/>
    <property type="evidence" value="ECO:0007669"/>
    <property type="project" value="UniProtKB-SubCell"/>
</dbReference>
<evidence type="ECO:0000313" key="7">
    <source>
        <dbReference type="Proteomes" id="UP001293593"/>
    </source>
</evidence>
<feature type="repeat" description="ANK" evidence="2">
    <location>
        <begin position="70"/>
        <end position="102"/>
    </location>
</feature>
<evidence type="ECO:0000256" key="2">
    <source>
        <dbReference type="PROSITE-ProRule" id="PRU00023"/>
    </source>
</evidence>
<dbReference type="PROSITE" id="PS50088">
    <property type="entry name" value="ANK_REPEAT"/>
    <property type="match status" value="2"/>
</dbReference>
<dbReference type="PANTHER" id="PTHR24128:SF61">
    <property type="entry name" value="ANKYRIN REPEAT-CONTAINING PROTEIN BDA1-LIKE"/>
    <property type="match status" value="1"/>
</dbReference>
<evidence type="ECO:0000313" key="6">
    <source>
        <dbReference type="EMBL" id="KAK4278825.1"/>
    </source>
</evidence>
<keyword evidence="4" id="KW-0472">Membrane</keyword>
<evidence type="ECO:0000256" key="1">
    <source>
        <dbReference type="ARBA" id="ARBA00004413"/>
    </source>
</evidence>
<reference evidence="6" key="1">
    <citation type="submission" date="2023-10" db="EMBL/GenBank/DDBJ databases">
        <title>Chromosome-level genome of the transformable northern wattle, Acacia crassicarpa.</title>
        <authorList>
            <person name="Massaro I."/>
            <person name="Sinha N.R."/>
            <person name="Poethig S."/>
            <person name="Leichty A.R."/>
        </authorList>
    </citation>
    <scope>NUCLEOTIDE SEQUENCE</scope>
    <source>
        <strain evidence="6">Acra3RX</strain>
        <tissue evidence="6">Leaf</tissue>
    </source>
</reference>
<evidence type="ECO:0000259" key="5">
    <source>
        <dbReference type="Pfam" id="PF13962"/>
    </source>
</evidence>
<name>A0AAE1TCE3_9FABA</name>
<keyword evidence="4" id="KW-0812">Transmembrane</keyword>
<dbReference type="PANTHER" id="PTHR24128">
    <property type="entry name" value="HOMEOBOX PROTEIN WARIAI"/>
    <property type="match status" value="1"/>
</dbReference>
<dbReference type="Pfam" id="PF12796">
    <property type="entry name" value="Ank_2"/>
    <property type="match status" value="2"/>
</dbReference>
<feature type="transmembrane region" description="Helical" evidence="4">
    <location>
        <begin position="239"/>
        <end position="256"/>
    </location>
</feature>
<dbReference type="EMBL" id="JAWXYG010000003">
    <property type="protein sequence ID" value="KAK4278825.1"/>
    <property type="molecule type" value="Genomic_DNA"/>
</dbReference>
<dbReference type="InterPro" id="IPR026961">
    <property type="entry name" value="PGG_dom"/>
</dbReference>
<dbReference type="AlphaFoldDB" id="A0AAE1TCE3"/>
<feature type="transmembrane region" description="Helical" evidence="4">
    <location>
        <begin position="312"/>
        <end position="332"/>
    </location>
</feature>
<protein>
    <recommendedName>
        <fullName evidence="5">PGG domain-containing protein</fullName>
    </recommendedName>
</protein>
<feature type="repeat" description="ANK" evidence="2">
    <location>
        <begin position="109"/>
        <end position="131"/>
    </location>
</feature>
<dbReference type="Pfam" id="PF13962">
    <property type="entry name" value="PGG"/>
    <property type="match status" value="1"/>
</dbReference>
<dbReference type="PROSITE" id="PS50297">
    <property type="entry name" value="ANK_REP_REGION"/>
    <property type="match status" value="2"/>
</dbReference>
<gene>
    <name evidence="6" type="ORF">QN277_016620</name>
</gene>
<keyword evidence="2" id="KW-0040">ANK repeat</keyword>
<sequence length="380" mass="41668">MDESLVKAARDGDVTTLHNLLKEDPQILERASLDHFADSPLHVASLSGKSEFVEQIVTLMPSLAIETNQKGMIPLHLASSKGHVETVRKLLKANLVDDGANQCLVKVGEGWTPLHCASQKGKISVIEGLISDCPECLEQVTAKGETVLHVAVKANQFEAVKVLADNIRHHNLQILLKAEDQKGKTAYQLAAAKKQSQALEVLKEDDEIREEHHINVESDGEAGGKKEEGKKGEETQRNAILVVAALIITLTYQSMASPPSSFAVTDHGSWIGWNDTTIAVLALLFIIFNSCVFLQSVYVVVTTLRGPIVFPVRVLTLFLMLCYSILLAGFCYNSQCALFAYVVLGIALLISCILAQQNFFIQCMPRCRRQQPEASSLHSQ</sequence>
<keyword evidence="4" id="KW-1133">Transmembrane helix</keyword>
<proteinExistence type="predicted"/>
<evidence type="ECO:0000256" key="3">
    <source>
        <dbReference type="SAM" id="MobiDB-lite"/>
    </source>
</evidence>
<dbReference type="SMART" id="SM00248">
    <property type="entry name" value="ANK"/>
    <property type="match status" value="4"/>
</dbReference>
<feature type="domain" description="PGG" evidence="5">
    <location>
        <begin position="231"/>
        <end position="330"/>
    </location>
</feature>
<dbReference type="SUPFAM" id="SSF48403">
    <property type="entry name" value="Ankyrin repeat"/>
    <property type="match status" value="1"/>
</dbReference>
<feature type="transmembrane region" description="Helical" evidence="4">
    <location>
        <begin position="338"/>
        <end position="361"/>
    </location>
</feature>
<dbReference type="Proteomes" id="UP001293593">
    <property type="component" value="Unassembled WGS sequence"/>
</dbReference>
<comment type="caution">
    <text evidence="6">The sequence shown here is derived from an EMBL/GenBank/DDBJ whole genome shotgun (WGS) entry which is preliminary data.</text>
</comment>